<gene>
    <name evidence="1" type="ORF">SDC9_142291</name>
</gene>
<name>A0A645E029_9ZZZZ</name>
<protein>
    <recommendedName>
        <fullName evidence="2">DinB-like domain-containing protein</fullName>
    </recommendedName>
</protein>
<sequence length="62" mass="7357">MQLWKYSNLHIAHVIDNVNPEKQNNEWISALQQQVSLKAMILDYLSHFKLHLNEIEDLINSK</sequence>
<reference evidence="1" key="1">
    <citation type="submission" date="2019-08" db="EMBL/GenBank/DDBJ databases">
        <authorList>
            <person name="Kucharzyk K."/>
            <person name="Murdoch R.W."/>
            <person name="Higgins S."/>
            <person name="Loffler F."/>
        </authorList>
    </citation>
    <scope>NUCLEOTIDE SEQUENCE</scope>
</reference>
<dbReference type="AlphaFoldDB" id="A0A645E029"/>
<proteinExistence type="predicted"/>
<evidence type="ECO:0008006" key="2">
    <source>
        <dbReference type="Google" id="ProtNLM"/>
    </source>
</evidence>
<evidence type="ECO:0000313" key="1">
    <source>
        <dbReference type="EMBL" id="MPM95140.1"/>
    </source>
</evidence>
<comment type="caution">
    <text evidence="1">The sequence shown here is derived from an EMBL/GenBank/DDBJ whole genome shotgun (WGS) entry which is preliminary data.</text>
</comment>
<accession>A0A645E029</accession>
<organism evidence="1">
    <name type="scientific">bioreactor metagenome</name>
    <dbReference type="NCBI Taxonomy" id="1076179"/>
    <lineage>
        <taxon>unclassified sequences</taxon>
        <taxon>metagenomes</taxon>
        <taxon>ecological metagenomes</taxon>
    </lineage>
</organism>
<dbReference type="EMBL" id="VSSQ01041668">
    <property type="protein sequence ID" value="MPM95140.1"/>
    <property type="molecule type" value="Genomic_DNA"/>
</dbReference>